<dbReference type="InterPro" id="IPR011990">
    <property type="entry name" value="TPR-like_helical_dom_sf"/>
</dbReference>
<evidence type="ECO:0000313" key="9">
    <source>
        <dbReference type="Proteomes" id="UP000714420"/>
    </source>
</evidence>
<dbReference type="PROSITE" id="PS51257">
    <property type="entry name" value="PROKAR_LIPOPROTEIN"/>
    <property type="match status" value="1"/>
</dbReference>
<dbReference type="Pfam" id="PF07980">
    <property type="entry name" value="SusD_RagB"/>
    <property type="match status" value="1"/>
</dbReference>
<evidence type="ECO:0000259" key="7">
    <source>
        <dbReference type="Pfam" id="PF14322"/>
    </source>
</evidence>
<organism evidence="8 9">
    <name type="scientific">Xylanibacter muris</name>
    <dbReference type="NCBI Taxonomy" id="2736290"/>
    <lineage>
        <taxon>Bacteria</taxon>
        <taxon>Pseudomonadati</taxon>
        <taxon>Bacteroidota</taxon>
        <taxon>Bacteroidia</taxon>
        <taxon>Bacteroidales</taxon>
        <taxon>Prevotellaceae</taxon>
        <taxon>Xylanibacter</taxon>
    </lineage>
</organism>
<dbReference type="Pfam" id="PF14322">
    <property type="entry name" value="SusD-like_3"/>
    <property type="match status" value="1"/>
</dbReference>
<name>A0ABX2ALC5_9BACT</name>
<dbReference type="RefSeq" id="WP_172275354.1">
    <property type="nucleotide sequence ID" value="NZ_CASGMU010000004.1"/>
</dbReference>
<evidence type="ECO:0000256" key="2">
    <source>
        <dbReference type="ARBA" id="ARBA00006275"/>
    </source>
</evidence>
<comment type="similarity">
    <text evidence="2">Belongs to the SusD family.</text>
</comment>
<evidence type="ECO:0000259" key="6">
    <source>
        <dbReference type="Pfam" id="PF07980"/>
    </source>
</evidence>
<evidence type="ECO:0000256" key="5">
    <source>
        <dbReference type="ARBA" id="ARBA00023237"/>
    </source>
</evidence>
<protein>
    <submittedName>
        <fullName evidence="8">RagB/SusD family nutrient uptake outer membrane protein</fullName>
    </submittedName>
</protein>
<sequence>MKKYLLFIMSGMLMTSCLDTIVLPKDIIIDEDYWQNREQAQAMVNGAYKQMVTDAVVKRMIVWGDYRSDEMNYETVQDLSGNSVWADLQKISLGNIDSDNQFSVWSDVYSVINKCNIVLEKAPGVVSIDPAYTMETFNTDKSQMLALRSLCYFYLVRAYRDVPFTTVAYLNSSQDRNVAQSAPADVLDRCISDLEEALKSPISSSGYNDWRRVGIITEDGIKAILADIHLWKASVMHSEDDYRKCIQYCDDIIASKKAASLAGDGGFGPGASTTSEYPLIGTTFARRELFVIGNSSESIFELQMTGTNDVSTAIKDMYFVIDKKNFGAVMATKIFGTIGSESGDNATVYTTNMDNRYLENCYGVGDADASAFDIRKMVDANPNEFAPSDTKRDPYKLSAHNASAVNRPTLDRYGQNWIVYRLADIMLMKAEALVQLAADGALTADDDNLTEAFNLVDAVNRRSLAKLDDANVLKISSYTDKESMEQLVLCERQRELCFEGKRWFDLMRYNYRHITPVDYTKTMFDISGDTYNEDLFPSNYSGFTNLVRRKYLENGVAIMAKMGREPFLYFPVPNSDMKVNPLLHQNPAYSEGDKYVKN</sequence>
<keyword evidence="5" id="KW-0998">Cell outer membrane</keyword>
<keyword evidence="3" id="KW-0732">Signal</keyword>
<dbReference type="Proteomes" id="UP000714420">
    <property type="component" value="Unassembled WGS sequence"/>
</dbReference>
<comment type="subcellular location">
    <subcellularLocation>
        <location evidence="1">Cell outer membrane</location>
    </subcellularLocation>
</comment>
<comment type="caution">
    <text evidence="8">The sequence shown here is derived from an EMBL/GenBank/DDBJ whole genome shotgun (WGS) entry which is preliminary data.</text>
</comment>
<reference evidence="8 9" key="1">
    <citation type="submission" date="2020-05" db="EMBL/GenBank/DDBJ databases">
        <title>Distinct polysaccharide utilization as determinants for interspecies competition between intestinal Prevotella spp.</title>
        <authorList>
            <person name="Galvez E.J.C."/>
            <person name="Iljazovic A."/>
            <person name="Strowig T."/>
        </authorList>
    </citation>
    <scope>NUCLEOTIDE SEQUENCE [LARGE SCALE GENOMIC DNA]</scope>
    <source>
        <strain evidence="8 9">PMUR</strain>
    </source>
</reference>
<feature type="domain" description="RagB/SusD" evidence="6">
    <location>
        <begin position="389"/>
        <end position="589"/>
    </location>
</feature>
<evidence type="ECO:0000256" key="3">
    <source>
        <dbReference type="ARBA" id="ARBA00022729"/>
    </source>
</evidence>
<keyword evidence="4" id="KW-0472">Membrane</keyword>
<evidence type="ECO:0000256" key="1">
    <source>
        <dbReference type="ARBA" id="ARBA00004442"/>
    </source>
</evidence>
<evidence type="ECO:0000256" key="4">
    <source>
        <dbReference type="ARBA" id="ARBA00023136"/>
    </source>
</evidence>
<dbReference type="InterPro" id="IPR033985">
    <property type="entry name" value="SusD-like_N"/>
</dbReference>
<dbReference type="SUPFAM" id="SSF48452">
    <property type="entry name" value="TPR-like"/>
    <property type="match status" value="1"/>
</dbReference>
<dbReference type="EMBL" id="JABKKF010000005">
    <property type="protein sequence ID" value="NPD91999.1"/>
    <property type="molecule type" value="Genomic_DNA"/>
</dbReference>
<evidence type="ECO:0000313" key="8">
    <source>
        <dbReference type="EMBL" id="NPD91999.1"/>
    </source>
</evidence>
<accession>A0ABX2ALC5</accession>
<keyword evidence="9" id="KW-1185">Reference proteome</keyword>
<gene>
    <name evidence="8" type="ORF">HPS56_06470</name>
</gene>
<dbReference type="InterPro" id="IPR012944">
    <property type="entry name" value="SusD_RagB_dom"/>
</dbReference>
<proteinExistence type="inferred from homology"/>
<feature type="domain" description="SusD-like N-terminal" evidence="7">
    <location>
        <begin position="76"/>
        <end position="198"/>
    </location>
</feature>
<dbReference type="Gene3D" id="1.25.40.390">
    <property type="match status" value="1"/>
</dbReference>